<dbReference type="Pfam" id="PF13584">
    <property type="entry name" value="BatD"/>
    <property type="match status" value="2"/>
</dbReference>
<keyword evidence="1" id="KW-1133">Transmembrane helix</keyword>
<keyword evidence="2" id="KW-0732">Signal</keyword>
<organism evidence="3 4">
    <name type="scientific">Ancylomarina salipaludis</name>
    <dbReference type="NCBI Taxonomy" id="2501299"/>
    <lineage>
        <taxon>Bacteria</taxon>
        <taxon>Pseudomonadati</taxon>
        <taxon>Bacteroidota</taxon>
        <taxon>Bacteroidia</taxon>
        <taxon>Marinilabiliales</taxon>
        <taxon>Marinifilaceae</taxon>
        <taxon>Ancylomarina</taxon>
    </lineage>
</organism>
<accession>A0A4Q1JM90</accession>
<dbReference type="RefSeq" id="WP_129254008.1">
    <property type="nucleotide sequence ID" value="NZ_SAXA01000005.1"/>
</dbReference>
<comment type="caution">
    <text evidence="3">The sequence shown here is derived from an EMBL/GenBank/DDBJ whole genome shotgun (WGS) entry which is preliminary data.</text>
</comment>
<gene>
    <name evidence="3" type="ORF">EO244_07350</name>
</gene>
<protein>
    <submittedName>
        <fullName evidence="3">Protein BatD</fullName>
    </submittedName>
</protein>
<evidence type="ECO:0000313" key="3">
    <source>
        <dbReference type="EMBL" id="RXQ95669.1"/>
    </source>
</evidence>
<dbReference type="AlphaFoldDB" id="A0A4Q1JM90"/>
<keyword evidence="1" id="KW-0812">Transmembrane</keyword>
<keyword evidence="1" id="KW-0472">Membrane</keyword>
<dbReference type="OrthoDB" id="2079210at2"/>
<dbReference type="PANTHER" id="PTHR40940:SF2">
    <property type="entry name" value="BATD"/>
    <property type="match status" value="1"/>
</dbReference>
<proteinExistence type="predicted"/>
<evidence type="ECO:0000256" key="2">
    <source>
        <dbReference type="SAM" id="SignalP"/>
    </source>
</evidence>
<evidence type="ECO:0000313" key="4">
    <source>
        <dbReference type="Proteomes" id="UP000289703"/>
    </source>
</evidence>
<dbReference type="InterPro" id="IPR025738">
    <property type="entry name" value="BatD"/>
</dbReference>
<feature type="signal peptide" evidence="2">
    <location>
        <begin position="1"/>
        <end position="20"/>
    </location>
</feature>
<dbReference type="EMBL" id="SAXA01000005">
    <property type="protein sequence ID" value="RXQ95669.1"/>
    <property type="molecule type" value="Genomic_DNA"/>
</dbReference>
<sequence>MKRLFFLLLTCLFISTSAFADKTKFTATAPNVVALGEQFRLSYSLNEKGTNLKLPAINGFQILMGPSTSTSMSTQYINGKMTSSSSYTYTYVLLAETEGKFTFDPAEITVDGKVIKSNSHTIEVVRESTKNKQQGTHSSTSAQAQRITEDNLYIKVNVDRKSVFMGEPVKATLKIYSKNKNLVNIEPVKLPTFQGFLTQEIERDSPSTLTGENVNGEIMYTFIRSEYLLFPQHEGEIVIEPWEMNCIVQLSAQARSRGFFDDFFNNYKNVRVPRKSKPVTIKVKPVPNNAPASFDGAVGQFKISTSINQDSVKVDDAITMKVKISGNGNMKLINPLKFEFPADFEVYDPKTNQDLESSAKGMTGSTTFEYLIIPRHAGDFTIPANEFTYFDPKAKRYITKLTPEFKIQVAKGEGGVSSPTISSFTKEDVKFIGKDIRFIKTNNFEPIYKGEIFFGTLNFYLAYILPLFVFILAFVFNRKRIKENADVAKMKNKRANRVAMKRLKAASQRLHANEKEAFYDEILKALWDYISDKFNLPLSDLSKDNIRGILAEKGVDQEISDDFMTILDTCEFARYAPTSGSSEMDSLYQKTMETITKLEKNIK</sequence>
<reference evidence="3 4" key="1">
    <citation type="submission" date="2019-01" db="EMBL/GenBank/DDBJ databases">
        <title>Ancylomarina salipaludis sp. nov., isolated from a salt marsh.</title>
        <authorList>
            <person name="Yoon J.-H."/>
        </authorList>
    </citation>
    <scope>NUCLEOTIDE SEQUENCE [LARGE SCALE GENOMIC DNA]</scope>
    <source>
        <strain evidence="3 4">SHSM-M15</strain>
    </source>
</reference>
<dbReference type="PANTHER" id="PTHR40940">
    <property type="entry name" value="PROTEIN BATD-RELATED"/>
    <property type="match status" value="1"/>
</dbReference>
<keyword evidence="4" id="KW-1185">Reference proteome</keyword>
<feature type="chain" id="PRO_5020749151" evidence="2">
    <location>
        <begin position="21"/>
        <end position="603"/>
    </location>
</feature>
<evidence type="ECO:0000256" key="1">
    <source>
        <dbReference type="SAM" id="Phobius"/>
    </source>
</evidence>
<name>A0A4Q1JM90_9BACT</name>
<feature type="transmembrane region" description="Helical" evidence="1">
    <location>
        <begin position="452"/>
        <end position="476"/>
    </location>
</feature>
<dbReference type="Proteomes" id="UP000289703">
    <property type="component" value="Unassembled WGS sequence"/>
</dbReference>